<organism evidence="5 6">
    <name type="scientific">Plectus sambesii</name>
    <dbReference type="NCBI Taxonomy" id="2011161"/>
    <lineage>
        <taxon>Eukaryota</taxon>
        <taxon>Metazoa</taxon>
        <taxon>Ecdysozoa</taxon>
        <taxon>Nematoda</taxon>
        <taxon>Chromadorea</taxon>
        <taxon>Plectida</taxon>
        <taxon>Plectina</taxon>
        <taxon>Plectoidea</taxon>
        <taxon>Plectidae</taxon>
        <taxon>Plectus</taxon>
    </lineage>
</organism>
<evidence type="ECO:0000256" key="2">
    <source>
        <dbReference type="SAM" id="Coils"/>
    </source>
</evidence>
<dbReference type="InterPro" id="IPR036249">
    <property type="entry name" value="Thioredoxin-like_sf"/>
</dbReference>
<evidence type="ECO:0000313" key="5">
    <source>
        <dbReference type="Proteomes" id="UP000887566"/>
    </source>
</evidence>
<dbReference type="CDD" id="cd02989">
    <property type="entry name" value="Phd_like_TxnDC9"/>
    <property type="match status" value="1"/>
</dbReference>
<evidence type="ECO:0000313" key="6">
    <source>
        <dbReference type="WBParaSite" id="PSAMB.scaffold275size59647.g4171.t1"/>
    </source>
</evidence>
<keyword evidence="5" id="KW-1185">Reference proteome</keyword>
<feature type="domain" description="Thioredoxin" evidence="4">
    <location>
        <begin position="76"/>
        <end position="158"/>
    </location>
</feature>
<name>A0A914VYS7_9BILA</name>
<dbReference type="WBParaSite" id="PSAMB.scaffold275size59647.g4171.t1">
    <property type="protein sequence ID" value="PSAMB.scaffold275size59647.g4171.t1"/>
    <property type="gene ID" value="PSAMB.scaffold275size59647.g4171"/>
</dbReference>
<evidence type="ECO:0000256" key="1">
    <source>
        <dbReference type="ARBA" id="ARBA00026148"/>
    </source>
</evidence>
<dbReference type="Gene3D" id="3.40.30.10">
    <property type="entry name" value="Glutaredoxin"/>
    <property type="match status" value="1"/>
</dbReference>
<dbReference type="Proteomes" id="UP000887566">
    <property type="component" value="Unplaced"/>
</dbReference>
<protein>
    <recommendedName>
        <fullName evidence="1">Thioredoxin domain-containing protein 9</fullName>
    </recommendedName>
</protein>
<dbReference type="AlphaFoldDB" id="A0A914VYS7"/>
<feature type="region of interest" description="Disordered" evidence="3">
    <location>
        <begin position="192"/>
        <end position="224"/>
    </location>
</feature>
<accession>A0A914VYS7</accession>
<evidence type="ECO:0000256" key="3">
    <source>
        <dbReference type="SAM" id="MobiDB-lite"/>
    </source>
</evidence>
<dbReference type="SUPFAM" id="SSF52833">
    <property type="entry name" value="Thioredoxin-like"/>
    <property type="match status" value="1"/>
</dbReference>
<proteinExistence type="predicted"/>
<dbReference type="Pfam" id="PF00085">
    <property type="entry name" value="Thioredoxin"/>
    <property type="match status" value="1"/>
</dbReference>
<reference evidence="6" key="1">
    <citation type="submission" date="2022-11" db="UniProtKB">
        <authorList>
            <consortium name="WormBaseParasite"/>
        </authorList>
    </citation>
    <scope>IDENTIFICATION</scope>
</reference>
<dbReference type="InterPro" id="IPR013766">
    <property type="entry name" value="Thioredoxin_domain"/>
</dbReference>
<sequence length="224" mass="25749">MAGRIEVGEQLGEQLMKAATIVEEQLDQELQRLETLDEDELERIRQNRIQMMKKKQQQKQDWMTNGHGEYSELADEREFFDACKKSTKLVCQFYLSSSERCKIVDKHLSALARTHLETRFVHINAEKVPFLTSRLNIRVIPTIAIVVDSKTVDYIRGFDDLGGTDEFTTEMLEWRLAQGGVIAYSGDLKKRPVAQKQPSKTVLGRPTKKNIRGKDADESSDDDW</sequence>
<evidence type="ECO:0000259" key="4">
    <source>
        <dbReference type="Pfam" id="PF00085"/>
    </source>
</evidence>
<keyword evidence="2" id="KW-0175">Coiled coil</keyword>
<dbReference type="PANTHER" id="PTHR21148">
    <property type="entry name" value="THIOREDOXIN DOMAIN-CONTAINING PROTEIN 9"/>
    <property type="match status" value="1"/>
</dbReference>
<feature type="coiled-coil region" evidence="2">
    <location>
        <begin position="16"/>
        <end position="61"/>
    </location>
</feature>